<accession>A0ABW9BXI2</accession>
<name>A0ABW9BXI2_9BURK</name>
<dbReference type="EMBL" id="JAQQDH010000001">
    <property type="protein sequence ID" value="MFM0442825.1"/>
    <property type="molecule type" value="Genomic_DNA"/>
</dbReference>
<feature type="coiled-coil region" evidence="1">
    <location>
        <begin position="292"/>
        <end position="319"/>
    </location>
</feature>
<evidence type="ECO:0000256" key="1">
    <source>
        <dbReference type="SAM" id="Coils"/>
    </source>
</evidence>
<dbReference type="InterPro" id="IPR027417">
    <property type="entry name" value="P-loop_NTPase"/>
</dbReference>
<keyword evidence="3" id="KW-1185">Reference proteome</keyword>
<proteinExistence type="predicted"/>
<dbReference type="Gene3D" id="3.40.50.300">
    <property type="entry name" value="P-loop containing nucleotide triphosphate hydrolases"/>
    <property type="match status" value="1"/>
</dbReference>
<comment type="caution">
    <text evidence="2">The sequence shown here is derived from an EMBL/GenBank/DDBJ whole genome shotgun (WGS) entry which is preliminary data.</text>
</comment>
<keyword evidence="1" id="KW-0175">Coiled coil</keyword>
<dbReference type="SUPFAM" id="SSF52540">
    <property type="entry name" value="P-loop containing nucleoside triphosphate hydrolases"/>
    <property type="match status" value="1"/>
</dbReference>
<protein>
    <submittedName>
        <fullName evidence="2">DUF3732 domain-containing protein</fullName>
    </submittedName>
</protein>
<reference evidence="2 3" key="1">
    <citation type="journal article" date="2024" name="Chem. Sci.">
        <title>Discovery of megapolipeptins by genome mining of a Burkholderiales bacteria collection.</title>
        <authorList>
            <person name="Paulo B.S."/>
            <person name="Recchia M.J.J."/>
            <person name="Lee S."/>
            <person name="Fergusson C.H."/>
            <person name="Romanowski S.B."/>
            <person name="Hernandez A."/>
            <person name="Krull N."/>
            <person name="Liu D.Y."/>
            <person name="Cavanagh H."/>
            <person name="Bos A."/>
            <person name="Gray C.A."/>
            <person name="Murphy B.T."/>
            <person name="Linington R.G."/>
            <person name="Eustaquio A.S."/>
        </authorList>
    </citation>
    <scope>NUCLEOTIDE SEQUENCE [LARGE SCALE GENOMIC DNA]</scope>
    <source>
        <strain evidence="2 3">RL17-379-BIB-C</strain>
    </source>
</reference>
<dbReference type="RefSeq" id="WP_408127342.1">
    <property type="nucleotide sequence ID" value="NZ_JAQQDH010000001.1"/>
</dbReference>
<dbReference type="Pfam" id="PF12532">
    <property type="entry name" value="DUF3732"/>
    <property type="match status" value="1"/>
</dbReference>
<evidence type="ECO:0000313" key="3">
    <source>
        <dbReference type="Proteomes" id="UP001629288"/>
    </source>
</evidence>
<sequence>MQFFIKQLLLWPENPEKSIRALTFEDGKVNVIHGRSGTGKSSVLAIIDYCLGSSRCSIPVGVIRDLTAWFGLRVRIRGTWLLIARRTPERLVSNKEFHISTLGAADDLIPETLPGTHTLTQFKDTLNEIARVTNVSLVNDDEDGENAENRPSYRDLASFNLLPQHIVANPNVLFYKSDSYKHKEKLKRVLPYALGIVDVEYLTKTRERKRLQKSLDGLQAEEMARHRAFASWEADVREIWNQSVQLGLTNIEDGFDMNARVDALKELNDNYLEGRFVERLQKPQYGYSNHQFRLATEEEEKAQREVDDLGRELRDYERLSDRSKQLATAVNTEKHRVVNLGWLRKNLVTDSACVVCGSQTNHSHDVLGKLEERLSEVTRLSEALLDGPIVDRQLEQLRQDLSKAEEKLQAARLKRAQLEPSEVAPLDSLGRAFILLGRPQSLLMALATLEGRGSFADKIRDLEGRIQLLDTYILNCGHGEREKDVGKVLSDLIAGYASLFNVEVKGTVALDISELTLTFARRYGERKDYLWEIGSGANWMAFHLATFLALHEYFTDDERVNGPVFSYLAIDQPSQVYFPSTYSGDNILDGFKDQAQGLSGNRDNDVRQTRLIFIALARGLQRSKLRYQTIVVEHADKTIWGNGKWGRHIHEVADWKDEGKGLIPAEWFD</sequence>
<dbReference type="InterPro" id="IPR022205">
    <property type="entry name" value="DUF3732"/>
</dbReference>
<dbReference type="Proteomes" id="UP001629288">
    <property type="component" value="Unassembled WGS sequence"/>
</dbReference>
<gene>
    <name evidence="2" type="ORF">PQR00_04440</name>
</gene>
<organism evidence="2 3">
    <name type="scientific">Paraburkholderia strydomiana</name>
    <dbReference type="NCBI Taxonomy" id="1245417"/>
    <lineage>
        <taxon>Bacteria</taxon>
        <taxon>Pseudomonadati</taxon>
        <taxon>Pseudomonadota</taxon>
        <taxon>Betaproteobacteria</taxon>
        <taxon>Burkholderiales</taxon>
        <taxon>Burkholderiaceae</taxon>
        <taxon>Paraburkholderia</taxon>
    </lineage>
</organism>
<evidence type="ECO:0000313" key="2">
    <source>
        <dbReference type="EMBL" id="MFM0442825.1"/>
    </source>
</evidence>